<dbReference type="InterPro" id="IPR040111">
    <property type="entry name" value="ODAD4"/>
</dbReference>
<dbReference type="PANTHER" id="PTHR23040:SF1">
    <property type="entry name" value="OUTER DYNEIN ARM-DOCKING COMPLEX SUBUNIT 4"/>
    <property type="match status" value="1"/>
</dbReference>
<keyword evidence="6" id="KW-0966">Cell projection</keyword>
<evidence type="ECO:0000313" key="11">
    <source>
        <dbReference type="EMBL" id="OAJ41989.1"/>
    </source>
</evidence>
<dbReference type="InterPro" id="IPR019734">
    <property type="entry name" value="TPR_rpt"/>
</dbReference>
<dbReference type="InterPro" id="IPR011990">
    <property type="entry name" value="TPR-like_helical_dom_sf"/>
</dbReference>
<protein>
    <recommendedName>
        <fullName evidence="7">Outer dynein arm-docking complex subunit 4</fullName>
    </recommendedName>
    <alternativeName>
        <fullName evidence="8">Tetratricopeptide repeat protein 25</fullName>
    </alternativeName>
</protein>
<evidence type="ECO:0000256" key="6">
    <source>
        <dbReference type="ARBA" id="ARBA00023273"/>
    </source>
</evidence>
<feature type="repeat" description="TPR" evidence="9">
    <location>
        <begin position="21"/>
        <end position="54"/>
    </location>
</feature>
<reference evidence="11 12" key="1">
    <citation type="submission" date="2006-10" db="EMBL/GenBank/DDBJ databases">
        <title>The Genome Sequence of Batrachochytrium dendrobatidis JEL423.</title>
        <authorList>
            <consortium name="The Broad Institute Genome Sequencing Platform"/>
            <person name="Birren B."/>
            <person name="Lander E."/>
            <person name="Galagan J."/>
            <person name="Cuomo C."/>
            <person name="Devon K."/>
            <person name="Jaffe D."/>
            <person name="Butler J."/>
            <person name="Alvarez P."/>
            <person name="Gnerre S."/>
            <person name="Grabherr M."/>
            <person name="Kleber M."/>
            <person name="Mauceli E."/>
            <person name="Brockman W."/>
            <person name="Young S."/>
            <person name="LaButti K."/>
            <person name="Sykes S."/>
            <person name="DeCaprio D."/>
            <person name="Crawford M."/>
            <person name="Koehrsen M."/>
            <person name="Engels R."/>
            <person name="Montgomery P."/>
            <person name="Pearson M."/>
            <person name="Howarth C."/>
            <person name="Larson L."/>
            <person name="White J."/>
            <person name="O'Leary S."/>
            <person name="Kodira C."/>
            <person name="Zeng Q."/>
            <person name="Yandava C."/>
            <person name="Alvarado L."/>
            <person name="Longcore J."/>
            <person name="James T."/>
        </authorList>
    </citation>
    <scope>NUCLEOTIDE SEQUENCE [LARGE SCALE GENOMIC DNA]</scope>
    <source>
        <strain evidence="11 12">JEL423</strain>
    </source>
</reference>
<keyword evidence="3" id="KW-0677">Repeat</keyword>
<evidence type="ECO:0000256" key="10">
    <source>
        <dbReference type="SAM" id="MobiDB-lite"/>
    </source>
</evidence>
<feature type="compositionally biased region" description="Polar residues" evidence="10">
    <location>
        <begin position="330"/>
        <end position="355"/>
    </location>
</feature>
<dbReference type="AlphaFoldDB" id="A0A177WPE9"/>
<evidence type="ECO:0000256" key="3">
    <source>
        <dbReference type="ARBA" id="ARBA00022737"/>
    </source>
</evidence>
<keyword evidence="5" id="KW-0206">Cytoskeleton</keyword>
<evidence type="ECO:0000256" key="8">
    <source>
        <dbReference type="ARBA" id="ARBA00034143"/>
    </source>
</evidence>
<proteinExistence type="predicted"/>
<evidence type="ECO:0000256" key="1">
    <source>
        <dbReference type="ARBA" id="ARBA00004430"/>
    </source>
</evidence>
<name>A0A177WPE9_BATDL</name>
<evidence type="ECO:0000256" key="4">
    <source>
        <dbReference type="ARBA" id="ARBA00022803"/>
    </source>
</evidence>
<gene>
    <name evidence="11" type="ORF">BDEG_25506</name>
</gene>
<dbReference type="eggNOG" id="KOG1124">
    <property type="taxonomic scope" value="Eukaryota"/>
</dbReference>
<evidence type="ECO:0000256" key="7">
    <source>
        <dbReference type="ARBA" id="ARBA00034139"/>
    </source>
</evidence>
<dbReference type="VEuPathDB" id="FungiDB:BDEG_25506"/>
<dbReference type="SMART" id="SM00028">
    <property type="entry name" value="TPR"/>
    <property type="match status" value="2"/>
</dbReference>
<dbReference type="EMBL" id="DS022306">
    <property type="protein sequence ID" value="OAJ41989.1"/>
    <property type="molecule type" value="Genomic_DNA"/>
</dbReference>
<keyword evidence="2" id="KW-0963">Cytoplasm</keyword>
<organism evidence="11 12">
    <name type="scientific">Batrachochytrium dendrobatidis (strain JEL423)</name>
    <dbReference type="NCBI Taxonomy" id="403673"/>
    <lineage>
        <taxon>Eukaryota</taxon>
        <taxon>Fungi</taxon>
        <taxon>Fungi incertae sedis</taxon>
        <taxon>Chytridiomycota</taxon>
        <taxon>Chytridiomycota incertae sedis</taxon>
        <taxon>Chytridiomycetes</taxon>
        <taxon>Rhizophydiales</taxon>
        <taxon>Rhizophydiales incertae sedis</taxon>
        <taxon>Batrachochytrium</taxon>
    </lineage>
</organism>
<dbReference type="PROSITE" id="PS50005">
    <property type="entry name" value="TPR"/>
    <property type="match status" value="1"/>
</dbReference>
<accession>A0A177WPE9</accession>
<keyword evidence="4 9" id="KW-0802">TPR repeat</keyword>
<dbReference type="FunFam" id="1.25.40.10:FF:000189">
    <property type="entry name" value="Tetratricopeptide repeat domain 25"/>
    <property type="match status" value="1"/>
</dbReference>
<dbReference type="OrthoDB" id="2423701at2759"/>
<dbReference type="Proteomes" id="UP000077115">
    <property type="component" value="Unassembled WGS sequence"/>
</dbReference>
<evidence type="ECO:0000256" key="5">
    <source>
        <dbReference type="ARBA" id="ARBA00023212"/>
    </source>
</evidence>
<feature type="compositionally biased region" description="Basic and acidic residues" evidence="10">
    <location>
        <begin position="319"/>
        <end position="329"/>
    </location>
</feature>
<comment type="subcellular location">
    <subcellularLocation>
        <location evidence="1">Cytoplasm</location>
        <location evidence="1">Cytoskeleton</location>
        <location evidence="1">Cilium axoneme</location>
    </subcellularLocation>
</comment>
<feature type="compositionally biased region" description="Basic and acidic residues" evidence="10">
    <location>
        <begin position="284"/>
        <end position="307"/>
    </location>
</feature>
<evidence type="ECO:0000256" key="2">
    <source>
        <dbReference type="ARBA" id="ARBA00022490"/>
    </source>
</evidence>
<evidence type="ECO:0000313" key="12">
    <source>
        <dbReference type="Proteomes" id="UP000077115"/>
    </source>
</evidence>
<feature type="region of interest" description="Disordered" evidence="10">
    <location>
        <begin position="167"/>
        <end position="189"/>
    </location>
</feature>
<dbReference type="Gene3D" id="1.25.40.10">
    <property type="entry name" value="Tetratricopeptide repeat domain"/>
    <property type="match status" value="1"/>
</dbReference>
<evidence type="ECO:0000256" key="9">
    <source>
        <dbReference type="PROSITE-ProRule" id="PRU00339"/>
    </source>
</evidence>
<sequence>MADGHISDNEEGHIENPIATFQALSAEGDLLLQKGAFQESIEVYTRALAIRPTDKHCLVCRSRCYIQIGSPSLALKDADLSLKEDPSYFKGQYQKAEALYAQSDFELALMYYHRGLRLRPELSEFRTGIQKAREAIDNSIGDARTMKIHVPAKLRRDLAVLAAAQPTMPDGSTHQRHAKATGSQSQQQQMQTNYGVDGENNRPYYLTGSLTPAMESKLLGELYEDKVFLQELLTDHDLASYPDEQVKSLVNEGLRYLNTRVEFWRQQHPLYARKHEKPIQPRMERRVLPKHVIDSTGTNKEHGRTATHEVPIGNASQSREPRQISDKPTRSSIHPTTNHTRTSAQTHQKKPTATL</sequence>
<dbReference type="PANTHER" id="PTHR23040">
    <property type="match status" value="1"/>
</dbReference>
<dbReference type="STRING" id="403673.A0A177WPE9"/>
<dbReference type="SUPFAM" id="SSF48452">
    <property type="entry name" value="TPR-like"/>
    <property type="match status" value="1"/>
</dbReference>
<feature type="region of interest" description="Disordered" evidence="10">
    <location>
        <begin position="284"/>
        <end position="355"/>
    </location>
</feature>
<reference evidence="11 12" key="2">
    <citation type="submission" date="2016-05" db="EMBL/GenBank/DDBJ databases">
        <title>Lineage-specific infection strategies underlie the spectrum of fungal disease in amphibians.</title>
        <authorList>
            <person name="Cuomo C.A."/>
            <person name="Farrer R.A."/>
            <person name="James T."/>
            <person name="Longcore J."/>
            <person name="Birren B."/>
        </authorList>
    </citation>
    <scope>NUCLEOTIDE SEQUENCE [LARGE SCALE GENOMIC DNA]</scope>
    <source>
        <strain evidence="11 12">JEL423</strain>
    </source>
</reference>
<dbReference type="GO" id="GO:0005930">
    <property type="term" value="C:axoneme"/>
    <property type="evidence" value="ECO:0007669"/>
    <property type="project" value="UniProtKB-SubCell"/>
</dbReference>